<evidence type="ECO:0000256" key="8">
    <source>
        <dbReference type="ARBA" id="ARBA00038436"/>
    </source>
</evidence>
<dbReference type="AlphaFoldDB" id="A0A4Y5SQR7"/>
<feature type="domain" description="Tripartite ATP-independent periplasmic transporters DctQ component" evidence="10">
    <location>
        <begin position="53"/>
        <end position="187"/>
    </location>
</feature>
<keyword evidence="6 9" id="KW-1133">Transmembrane helix</keyword>
<evidence type="ECO:0000313" key="12">
    <source>
        <dbReference type="Proteomes" id="UP000296374"/>
    </source>
</evidence>
<keyword evidence="3" id="KW-1003">Cell membrane</keyword>
<evidence type="ECO:0000256" key="7">
    <source>
        <dbReference type="ARBA" id="ARBA00023136"/>
    </source>
</evidence>
<evidence type="ECO:0000313" key="11">
    <source>
        <dbReference type="EMBL" id="QDA35837.1"/>
    </source>
</evidence>
<evidence type="ECO:0000256" key="6">
    <source>
        <dbReference type="ARBA" id="ARBA00022989"/>
    </source>
</evidence>
<dbReference type="GO" id="GO:0005886">
    <property type="term" value="C:plasma membrane"/>
    <property type="evidence" value="ECO:0007669"/>
    <property type="project" value="UniProtKB-SubCell"/>
</dbReference>
<evidence type="ECO:0000256" key="2">
    <source>
        <dbReference type="ARBA" id="ARBA00022448"/>
    </source>
</evidence>
<geneLocation type="plasmid" evidence="11 12">
    <name>unnamed6</name>
</geneLocation>
<comment type="similarity">
    <text evidence="8 9">Belongs to the TRAP transporter small permease family.</text>
</comment>
<evidence type="ECO:0000259" key="10">
    <source>
        <dbReference type="Pfam" id="PF04290"/>
    </source>
</evidence>
<protein>
    <recommendedName>
        <fullName evidence="9">TRAP transporter small permease protein</fullName>
    </recommendedName>
</protein>
<feature type="transmembrane region" description="Helical" evidence="9">
    <location>
        <begin position="115"/>
        <end position="136"/>
    </location>
</feature>
<dbReference type="EMBL" id="CP040760">
    <property type="protein sequence ID" value="QDA35837.1"/>
    <property type="molecule type" value="Genomic_DNA"/>
</dbReference>
<feature type="transmembrane region" description="Helical" evidence="9">
    <location>
        <begin position="72"/>
        <end position="94"/>
    </location>
</feature>
<dbReference type="Pfam" id="PF04290">
    <property type="entry name" value="DctQ"/>
    <property type="match status" value="1"/>
</dbReference>
<dbReference type="InterPro" id="IPR007387">
    <property type="entry name" value="TRAP_DctQ"/>
</dbReference>
<dbReference type="PANTHER" id="PTHR35011">
    <property type="entry name" value="2,3-DIKETO-L-GULONATE TRAP TRANSPORTER SMALL PERMEASE PROTEIN YIAM"/>
    <property type="match status" value="1"/>
</dbReference>
<comment type="subunit">
    <text evidence="9">The complex comprises the extracytoplasmic solute receptor protein and the two transmembrane proteins.</text>
</comment>
<dbReference type="Proteomes" id="UP000296374">
    <property type="component" value="Plasmid unnamed6"/>
</dbReference>
<evidence type="ECO:0000256" key="5">
    <source>
        <dbReference type="ARBA" id="ARBA00022692"/>
    </source>
</evidence>
<dbReference type="InterPro" id="IPR055348">
    <property type="entry name" value="DctQ"/>
</dbReference>
<sequence>MKPSVPPTVLPDGVPVPPEIREGITGAMPEAGLLGRWIFRGGYLFAAGLVVAAAILLVEVFLRYVLNAPTRWAHETTTTLCALAFLYGGLFCASRNSHIRVVLVYDMLSGRARRGLEAVIAAVSALSSAMFAYAAWTMADRALFTPGGEFRPERSGSSWNPPTPALIKTFLLIVMLALTVQFLILAINHARRFRQGDPL</sequence>
<keyword evidence="5 9" id="KW-0812">Transmembrane</keyword>
<dbReference type="GO" id="GO:0022857">
    <property type="term" value="F:transmembrane transporter activity"/>
    <property type="evidence" value="ECO:0007669"/>
    <property type="project" value="UniProtKB-UniRule"/>
</dbReference>
<dbReference type="GO" id="GO:0015740">
    <property type="term" value="P:C4-dicarboxylate transport"/>
    <property type="evidence" value="ECO:0007669"/>
    <property type="project" value="TreeGrafter"/>
</dbReference>
<keyword evidence="4 9" id="KW-0997">Cell inner membrane</keyword>
<organism evidence="11 12">
    <name type="scientific">Paracoccus liaowanqingii</name>
    <dbReference type="NCBI Taxonomy" id="2560053"/>
    <lineage>
        <taxon>Bacteria</taxon>
        <taxon>Pseudomonadati</taxon>
        <taxon>Pseudomonadota</taxon>
        <taxon>Alphaproteobacteria</taxon>
        <taxon>Rhodobacterales</taxon>
        <taxon>Paracoccaceae</taxon>
        <taxon>Paracoccus</taxon>
    </lineage>
</organism>
<dbReference type="RefSeq" id="WP_139615655.1">
    <property type="nucleotide sequence ID" value="NZ_CP040760.1"/>
</dbReference>
<gene>
    <name evidence="11" type="ORF">E4191_16900</name>
</gene>
<feature type="transmembrane region" description="Helical" evidence="9">
    <location>
        <begin position="165"/>
        <end position="187"/>
    </location>
</feature>
<reference evidence="12" key="1">
    <citation type="submission" date="2019-05" db="EMBL/GenBank/DDBJ databases">
        <title>Tamlana fucoidanivorans sp. nov., isolated from the surface of algae collected from Fujian province in China.</title>
        <authorList>
            <person name="Li J."/>
        </authorList>
    </citation>
    <scope>NUCLEOTIDE SEQUENCE [LARGE SCALE GENOMIC DNA]</scope>
    <source>
        <strain evidence="12">2251</strain>
        <plasmid evidence="12">unnamed6</plasmid>
    </source>
</reference>
<name>A0A4Y5SQR7_9RHOB</name>
<evidence type="ECO:0000256" key="3">
    <source>
        <dbReference type="ARBA" id="ARBA00022475"/>
    </source>
</evidence>
<keyword evidence="2 9" id="KW-0813">Transport</keyword>
<keyword evidence="7 9" id="KW-0472">Membrane</keyword>
<evidence type="ECO:0000256" key="9">
    <source>
        <dbReference type="RuleBase" id="RU369079"/>
    </source>
</evidence>
<evidence type="ECO:0000256" key="4">
    <source>
        <dbReference type="ARBA" id="ARBA00022519"/>
    </source>
</evidence>
<dbReference type="PANTHER" id="PTHR35011:SF10">
    <property type="entry name" value="TRAP TRANSPORTER SMALL PERMEASE PROTEIN"/>
    <property type="match status" value="1"/>
</dbReference>
<comment type="function">
    <text evidence="9">Part of the tripartite ATP-independent periplasmic (TRAP) transport system.</text>
</comment>
<keyword evidence="11" id="KW-0614">Plasmid</keyword>
<evidence type="ECO:0000256" key="1">
    <source>
        <dbReference type="ARBA" id="ARBA00004429"/>
    </source>
</evidence>
<proteinExistence type="inferred from homology"/>
<feature type="transmembrane region" description="Helical" evidence="9">
    <location>
        <begin position="43"/>
        <end position="66"/>
    </location>
</feature>
<accession>A0A4Y5SQR7</accession>
<comment type="subcellular location">
    <subcellularLocation>
        <location evidence="1 9">Cell inner membrane</location>
        <topology evidence="1 9">Multi-pass membrane protein</topology>
    </subcellularLocation>
</comment>
<dbReference type="KEGG" id="plia:E4191_16900"/>